<dbReference type="InterPro" id="IPR054691">
    <property type="entry name" value="LeuA/HCS_post-cat"/>
</dbReference>
<dbReference type="UniPathway" id="UPA00048">
    <property type="reaction ID" value="UER00070"/>
</dbReference>
<evidence type="ECO:0000256" key="6">
    <source>
        <dbReference type="ARBA" id="ARBA00022490"/>
    </source>
</evidence>
<dbReference type="GO" id="GO:0003852">
    <property type="term" value="F:2-isopropylmalate synthase activity"/>
    <property type="evidence" value="ECO:0007669"/>
    <property type="project" value="UniProtKB-UniRule"/>
</dbReference>
<dbReference type="InterPro" id="IPR002034">
    <property type="entry name" value="AIPM/Hcit_synth_CS"/>
</dbReference>
<dbReference type="InterPro" id="IPR013785">
    <property type="entry name" value="Aldolase_TIM"/>
</dbReference>
<evidence type="ECO:0000256" key="12">
    <source>
        <dbReference type="HAMAP-Rule" id="MF_01025"/>
    </source>
</evidence>
<dbReference type="AlphaFoldDB" id="R4KI14"/>
<comment type="similarity">
    <text evidence="2 12">Belongs to the alpha-IPM synthase/homocitrate synthase family. LeuA type 1 subfamily.</text>
</comment>
<feature type="binding site" evidence="12">
    <location>
        <position position="14"/>
    </location>
    <ligand>
        <name>Mn(2+)</name>
        <dbReference type="ChEBI" id="CHEBI:29035"/>
    </ligand>
</feature>
<evidence type="ECO:0000256" key="10">
    <source>
        <dbReference type="ARBA" id="ARBA00023211"/>
    </source>
</evidence>
<dbReference type="HOGENOM" id="CLU_022158_0_1_9"/>
<evidence type="ECO:0000256" key="2">
    <source>
        <dbReference type="ARBA" id="ARBA00009396"/>
    </source>
</evidence>
<comment type="catalytic activity">
    <reaction evidence="12">
        <text>3-methyl-2-oxobutanoate + acetyl-CoA + H2O = (2S)-2-isopropylmalate + CoA + H(+)</text>
        <dbReference type="Rhea" id="RHEA:21524"/>
        <dbReference type="ChEBI" id="CHEBI:1178"/>
        <dbReference type="ChEBI" id="CHEBI:11851"/>
        <dbReference type="ChEBI" id="CHEBI:15377"/>
        <dbReference type="ChEBI" id="CHEBI:15378"/>
        <dbReference type="ChEBI" id="CHEBI:57287"/>
        <dbReference type="ChEBI" id="CHEBI:57288"/>
        <dbReference type="EC" id="2.3.3.13"/>
    </reaction>
</comment>
<keyword evidence="10 12" id="KW-0464">Manganese</keyword>
<dbReference type="STRING" id="767817.Desgi_0594"/>
<keyword evidence="5 12" id="KW-0432">Leucine biosynthesis</keyword>
<dbReference type="Gene3D" id="3.30.160.270">
    <property type="match status" value="1"/>
</dbReference>
<dbReference type="Pfam" id="PF22617">
    <property type="entry name" value="HCS_D2"/>
    <property type="match status" value="1"/>
</dbReference>
<dbReference type="PROSITE" id="PS00816">
    <property type="entry name" value="AIPM_HOMOCIT_SYNTH_2"/>
    <property type="match status" value="1"/>
</dbReference>
<dbReference type="InterPro" id="IPR000891">
    <property type="entry name" value="PYR_CT"/>
</dbReference>
<dbReference type="SUPFAM" id="SSF110921">
    <property type="entry name" value="2-isopropylmalate synthase LeuA, allosteric (dimerisation) domain"/>
    <property type="match status" value="1"/>
</dbReference>
<dbReference type="SUPFAM" id="SSF51569">
    <property type="entry name" value="Aldolase"/>
    <property type="match status" value="1"/>
</dbReference>
<dbReference type="InterPro" id="IPR013709">
    <property type="entry name" value="2-isopropylmalate_synth_dimer"/>
</dbReference>
<dbReference type="InterPro" id="IPR036230">
    <property type="entry name" value="LeuA_allosteric_dom_sf"/>
</dbReference>
<evidence type="ECO:0000256" key="8">
    <source>
        <dbReference type="ARBA" id="ARBA00022679"/>
    </source>
</evidence>
<dbReference type="PANTHER" id="PTHR10277:SF9">
    <property type="entry name" value="2-ISOPROPYLMALATE SYNTHASE 1, CHLOROPLASTIC-RELATED"/>
    <property type="match status" value="1"/>
</dbReference>
<gene>
    <name evidence="12" type="primary">leuA</name>
    <name evidence="14" type="ORF">Desgi_0594</name>
</gene>
<dbReference type="NCBIfam" id="NF002086">
    <property type="entry name" value="PRK00915.1-3"/>
    <property type="match status" value="1"/>
</dbReference>
<feature type="binding site" evidence="12">
    <location>
        <position position="204"/>
    </location>
    <ligand>
        <name>Mn(2+)</name>
        <dbReference type="ChEBI" id="CHEBI:29035"/>
    </ligand>
</feature>
<dbReference type="OrthoDB" id="9804858at2"/>
<dbReference type="FunFam" id="3.20.20.70:FF:000010">
    <property type="entry name" value="2-isopropylmalate synthase"/>
    <property type="match status" value="1"/>
</dbReference>
<feature type="region of interest" description="Regulatory domain" evidence="12">
    <location>
        <begin position="391"/>
        <end position="509"/>
    </location>
</feature>
<dbReference type="GO" id="GO:0030145">
    <property type="term" value="F:manganese ion binding"/>
    <property type="evidence" value="ECO:0007669"/>
    <property type="project" value="UniProtKB-UniRule"/>
</dbReference>
<evidence type="ECO:0000256" key="9">
    <source>
        <dbReference type="ARBA" id="ARBA00022723"/>
    </source>
</evidence>
<dbReference type="EMBL" id="CP003273">
    <property type="protein sequence ID" value="AGL00155.1"/>
    <property type="molecule type" value="Genomic_DNA"/>
</dbReference>
<dbReference type="eggNOG" id="COG0119">
    <property type="taxonomic scope" value="Bacteria"/>
</dbReference>
<comment type="pathway">
    <text evidence="1 12">Amino-acid biosynthesis; L-leucine biosynthesis; L-leucine from 3-methyl-2-oxobutanoate: step 1/4.</text>
</comment>
<feature type="binding site" evidence="12">
    <location>
        <position position="238"/>
    </location>
    <ligand>
        <name>Mn(2+)</name>
        <dbReference type="ChEBI" id="CHEBI:29035"/>
    </ligand>
</feature>
<evidence type="ECO:0000259" key="13">
    <source>
        <dbReference type="PROSITE" id="PS50991"/>
    </source>
</evidence>
<evidence type="ECO:0000256" key="4">
    <source>
        <dbReference type="ARBA" id="ARBA00018198"/>
    </source>
</evidence>
<keyword evidence="6 12" id="KW-0963">Cytoplasm</keyword>
<dbReference type="InterPro" id="IPR050073">
    <property type="entry name" value="2-IPM_HCS-like"/>
</dbReference>
<dbReference type="PROSITE" id="PS50991">
    <property type="entry name" value="PYR_CT"/>
    <property type="match status" value="1"/>
</dbReference>
<dbReference type="HAMAP" id="MF_01025">
    <property type="entry name" value="LeuA_type1"/>
    <property type="match status" value="1"/>
</dbReference>
<dbReference type="GO" id="GO:0005737">
    <property type="term" value="C:cytoplasm"/>
    <property type="evidence" value="ECO:0007669"/>
    <property type="project" value="UniProtKB-UniRule"/>
</dbReference>
<name>R4KI14_9FIRM</name>
<dbReference type="GO" id="GO:0003985">
    <property type="term" value="F:acetyl-CoA C-acetyltransferase activity"/>
    <property type="evidence" value="ECO:0007669"/>
    <property type="project" value="UniProtKB-UniRule"/>
</dbReference>
<comment type="subunit">
    <text evidence="12">Homodimer.</text>
</comment>
<feature type="domain" description="Pyruvate carboxyltransferase" evidence="13">
    <location>
        <begin position="5"/>
        <end position="267"/>
    </location>
</feature>
<dbReference type="FunFam" id="3.30.160.270:FF:000001">
    <property type="entry name" value="2-isopropylmalate synthase"/>
    <property type="match status" value="1"/>
</dbReference>
<keyword evidence="11 12" id="KW-0100">Branched-chain amino acid biosynthesis</keyword>
<keyword evidence="7 12" id="KW-0028">Amino-acid biosynthesis</keyword>
<dbReference type="NCBIfam" id="NF002085">
    <property type="entry name" value="PRK00915.1-2"/>
    <property type="match status" value="1"/>
</dbReference>
<evidence type="ECO:0000313" key="14">
    <source>
        <dbReference type="EMBL" id="AGL00155.1"/>
    </source>
</evidence>
<dbReference type="SMART" id="SM00917">
    <property type="entry name" value="LeuA_dimer"/>
    <property type="match status" value="1"/>
</dbReference>
<evidence type="ECO:0000256" key="7">
    <source>
        <dbReference type="ARBA" id="ARBA00022605"/>
    </source>
</evidence>
<dbReference type="RefSeq" id="WP_006524016.1">
    <property type="nucleotide sequence ID" value="NC_021184.1"/>
</dbReference>
<keyword evidence="9 12" id="KW-0479">Metal-binding</keyword>
<dbReference type="NCBIfam" id="NF002087">
    <property type="entry name" value="PRK00915.1-4"/>
    <property type="match status" value="1"/>
</dbReference>
<dbReference type="EC" id="2.3.3.13" evidence="3 12"/>
<sequence>MNNRVYIFDTTLRDGEQSPGVSLNVSEKLEIARQLARLGVDIIEAGFPITSQGDFEAVKNIAREVRGVTVAGLARTNFADIDRAWEAVKQADQPRIHTFIATSDIHLKHKLRMSREQVLESAAAAVRHAKKYTADVEFSAEDASRSDLDFLCRVMEAVIEAGATTVNIPDTVGYTTPDEYAEIIRTIMSRTKGIEKAVVSVHCHDDLGLAVANSLAAVLAGARQVEGAINGIGERAGNASIEEFVMALYTRRDRYSLETGINAEEIYRTSKLVSKLTGMDIQPNKAVVGKNAFAHESGIHQDGVLKERTTYEIMNPAMVGLSHSNLVLGKHSGRHAFRSRLVELGFVLNDAELNKAFARFKDLADRKKEIADQDIEAIVENEIRKVPATYELSYLHISSGTTVVPTATVGLARGEEILEEAACGNGPVDAICKAVDKITGYSCRLATWGINAITAGKDALGEVTLRIAENNREKLYMGRGISTDVLEASARAYVNAVNKMIYEKNNHID</sequence>
<evidence type="ECO:0000256" key="11">
    <source>
        <dbReference type="ARBA" id="ARBA00023304"/>
    </source>
</evidence>
<dbReference type="Gene3D" id="3.20.20.70">
    <property type="entry name" value="Aldolase class I"/>
    <property type="match status" value="1"/>
</dbReference>
<dbReference type="PROSITE" id="PS00815">
    <property type="entry name" value="AIPM_HOMOCIT_SYNTH_1"/>
    <property type="match status" value="1"/>
</dbReference>
<protein>
    <recommendedName>
        <fullName evidence="4 12">2-isopropylmalate synthase</fullName>
        <ecNumber evidence="3 12">2.3.3.13</ecNumber>
    </recommendedName>
    <alternativeName>
        <fullName evidence="12">Alpha-IPM synthase</fullName>
    </alternativeName>
    <alternativeName>
        <fullName evidence="12">Alpha-isopropylmalate synthase</fullName>
    </alternativeName>
</protein>
<comment type="function">
    <text evidence="12">Catalyzes the condensation of the acetyl group of acetyl-CoA with 3-methyl-2-oxobutanoate (2-ketoisovalerate) to form 3-carboxy-3-hydroxy-4-methylpentanoate (2-isopropylmalate).</text>
</comment>
<dbReference type="KEGG" id="dgi:Desgi_0594"/>
<evidence type="ECO:0000256" key="1">
    <source>
        <dbReference type="ARBA" id="ARBA00004689"/>
    </source>
</evidence>
<accession>R4KI14</accession>
<keyword evidence="8 12" id="KW-0808">Transferase</keyword>
<dbReference type="Proteomes" id="UP000013520">
    <property type="component" value="Chromosome"/>
</dbReference>
<keyword evidence="15" id="KW-1185">Reference proteome</keyword>
<proteinExistence type="inferred from homology"/>
<dbReference type="CDD" id="cd07940">
    <property type="entry name" value="DRE_TIM_IPMS"/>
    <property type="match status" value="1"/>
</dbReference>
<organism evidence="14 15">
    <name type="scientific">Desulfoscipio gibsoniae DSM 7213</name>
    <dbReference type="NCBI Taxonomy" id="767817"/>
    <lineage>
        <taxon>Bacteria</taxon>
        <taxon>Bacillati</taxon>
        <taxon>Bacillota</taxon>
        <taxon>Clostridia</taxon>
        <taxon>Eubacteriales</taxon>
        <taxon>Desulfallaceae</taxon>
        <taxon>Desulfoscipio</taxon>
    </lineage>
</organism>
<dbReference type="Gene3D" id="1.10.238.260">
    <property type="match status" value="1"/>
</dbReference>
<dbReference type="Pfam" id="PF00682">
    <property type="entry name" value="HMGL-like"/>
    <property type="match status" value="1"/>
</dbReference>
<dbReference type="PANTHER" id="PTHR10277">
    <property type="entry name" value="HOMOCITRATE SYNTHASE-RELATED"/>
    <property type="match status" value="1"/>
</dbReference>
<reference evidence="14 15" key="1">
    <citation type="submission" date="2012-01" db="EMBL/GenBank/DDBJ databases">
        <title>Complete sequence of Desulfotomaculum gibsoniae DSM 7213.</title>
        <authorList>
            <consortium name="US DOE Joint Genome Institute"/>
            <person name="Lucas S."/>
            <person name="Han J."/>
            <person name="Lapidus A."/>
            <person name="Cheng J.-F."/>
            <person name="Goodwin L."/>
            <person name="Pitluck S."/>
            <person name="Peters L."/>
            <person name="Ovchinnikova G."/>
            <person name="Teshima H."/>
            <person name="Detter J.C."/>
            <person name="Han C."/>
            <person name="Tapia R."/>
            <person name="Land M."/>
            <person name="Hauser L."/>
            <person name="Kyrpides N."/>
            <person name="Ivanova N."/>
            <person name="Pagani I."/>
            <person name="Parshina S."/>
            <person name="Plugge C."/>
            <person name="Muyzer G."/>
            <person name="Kuever J."/>
            <person name="Ivanova A."/>
            <person name="Nazina T."/>
            <person name="Klenk H.-P."/>
            <person name="Brambilla E."/>
            <person name="Spring S."/>
            <person name="Stams A.F."/>
            <person name="Woyke T."/>
        </authorList>
    </citation>
    <scope>NUCLEOTIDE SEQUENCE [LARGE SCALE GENOMIC DNA]</scope>
    <source>
        <strain evidence="14 15">DSM 7213</strain>
    </source>
</reference>
<feature type="binding site" evidence="12">
    <location>
        <position position="202"/>
    </location>
    <ligand>
        <name>Mn(2+)</name>
        <dbReference type="ChEBI" id="CHEBI:29035"/>
    </ligand>
</feature>
<dbReference type="NCBIfam" id="TIGR00973">
    <property type="entry name" value="leuA_bact"/>
    <property type="match status" value="1"/>
</dbReference>
<evidence type="ECO:0000313" key="15">
    <source>
        <dbReference type="Proteomes" id="UP000013520"/>
    </source>
</evidence>
<dbReference type="NCBIfam" id="NF002088">
    <property type="entry name" value="PRK00915.1-5"/>
    <property type="match status" value="1"/>
</dbReference>
<evidence type="ECO:0000256" key="3">
    <source>
        <dbReference type="ARBA" id="ARBA00012973"/>
    </source>
</evidence>
<comment type="cofactor">
    <cofactor evidence="12">
        <name>Mn(2+)</name>
        <dbReference type="ChEBI" id="CHEBI:29035"/>
    </cofactor>
</comment>
<evidence type="ECO:0000256" key="5">
    <source>
        <dbReference type="ARBA" id="ARBA00022430"/>
    </source>
</evidence>
<dbReference type="InterPro" id="IPR005671">
    <property type="entry name" value="LeuA_bact_synth"/>
</dbReference>
<dbReference type="Pfam" id="PF08502">
    <property type="entry name" value="LeuA_dimer"/>
    <property type="match status" value="1"/>
</dbReference>
<dbReference type="FunFam" id="1.10.238.260:FF:000001">
    <property type="entry name" value="2-isopropylmalate synthase"/>
    <property type="match status" value="1"/>
</dbReference>
<dbReference type="GO" id="GO:0009098">
    <property type="term" value="P:L-leucine biosynthetic process"/>
    <property type="evidence" value="ECO:0007669"/>
    <property type="project" value="UniProtKB-UniRule"/>
</dbReference>